<accession>X7EK47</accession>
<comment type="caution">
    <text evidence="4">The sequence shown here is derived from an EMBL/GenBank/DDBJ whole genome shotgun (WGS) entry which is preliminary data.</text>
</comment>
<name>X7EK47_9RHOB</name>
<organism evidence="4 5">
    <name type="scientific">Roseivivax halodurans JCM 10272</name>
    <dbReference type="NCBI Taxonomy" id="1449350"/>
    <lineage>
        <taxon>Bacteria</taxon>
        <taxon>Pseudomonadati</taxon>
        <taxon>Pseudomonadota</taxon>
        <taxon>Alphaproteobacteria</taxon>
        <taxon>Rhodobacterales</taxon>
        <taxon>Roseobacteraceae</taxon>
        <taxon>Roseivivax</taxon>
    </lineage>
</organism>
<gene>
    <name evidence="4" type="ORF">OCH239_08430</name>
</gene>
<dbReference type="EMBL" id="JALZ01000002">
    <property type="protein sequence ID" value="ETX16260.1"/>
    <property type="molecule type" value="Genomic_DNA"/>
</dbReference>
<dbReference type="Proteomes" id="UP000022447">
    <property type="component" value="Unassembled WGS sequence"/>
</dbReference>
<comment type="similarity">
    <text evidence="1">Belongs to the 2-oxoacid dehydrogenase family.</text>
</comment>
<dbReference type="STRING" id="1449350.OCH239_08430"/>
<protein>
    <recommendedName>
        <fullName evidence="3">Peripheral subunit-binding (PSBD) domain-containing protein</fullName>
    </recommendedName>
</protein>
<reference evidence="4 5" key="1">
    <citation type="submission" date="2014-01" db="EMBL/GenBank/DDBJ databases">
        <title>Roseivivax halodurans JCM 10272 Genome Sequencing.</title>
        <authorList>
            <person name="Lai Q."/>
            <person name="Li G."/>
            <person name="Shao Z."/>
        </authorList>
    </citation>
    <scope>NUCLEOTIDE SEQUENCE [LARGE SCALE GENOMIC DNA]</scope>
    <source>
        <strain evidence="4 5">JCM 10272</strain>
    </source>
</reference>
<dbReference type="GO" id="GO:0016746">
    <property type="term" value="F:acyltransferase activity"/>
    <property type="evidence" value="ECO:0007669"/>
    <property type="project" value="InterPro"/>
</dbReference>
<proteinExistence type="inferred from homology"/>
<evidence type="ECO:0000256" key="2">
    <source>
        <dbReference type="SAM" id="MobiDB-lite"/>
    </source>
</evidence>
<feature type="region of interest" description="Disordered" evidence="2">
    <location>
        <begin position="29"/>
        <end position="117"/>
    </location>
</feature>
<keyword evidence="5" id="KW-1185">Reference proteome</keyword>
<evidence type="ECO:0000313" key="4">
    <source>
        <dbReference type="EMBL" id="ETX16260.1"/>
    </source>
</evidence>
<dbReference type="InterPro" id="IPR036625">
    <property type="entry name" value="E3-bd_dom_sf"/>
</dbReference>
<dbReference type="InterPro" id="IPR004167">
    <property type="entry name" value="PSBD"/>
</dbReference>
<evidence type="ECO:0000259" key="3">
    <source>
        <dbReference type="PROSITE" id="PS51826"/>
    </source>
</evidence>
<dbReference type="PROSITE" id="PS51826">
    <property type="entry name" value="PSBD"/>
    <property type="match status" value="1"/>
</dbReference>
<evidence type="ECO:0000313" key="5">
    <source>
        <dbReference type="Proteomes" id="UP000022447"/>
    </source>
</evidence>
<dbReference type="SUPFAM" id="SSF47005">
    <property type="entry name" value="Peripheral subunit-binding domain of 2-oxo acid dehydrogenase complex"/>
    <property type="match status" value="1"/>
</dbReference>
<dbReference type="Pfam" id="PF02817">
    <property type="entry name" value="E3_binding"/>
    <property type="match status" value="1"/>
</dbReference>
<dbReference type="Gene3D" id="4.10.320.10">
    <property type="entry name" value="E3-binding domain"/>
    <property type="match status" value="1"/>
</dbReference>
<feature type="domain" description="Peripheral subunit-binding (PSBD)" evidence="3">
    <location>
        <begin position="16"/>
        <end position="53"/>
    </location>
</feature>
<dbReference type="OrthoDB" id="9805770at2"/>
<feature type="compositionally biased region" description="Basic and acidic residues" evidence="2">
    <location>
        <begin position="43"/>
        <end position="54"/>
    </location>
</feature>
<evidence type="ECO:0000256" key="1">
    <source>
        <dbReference type="ARBA" id="ARBA00007317"/>
    </source>
</evidence>
<dbReference type="eggNOG" id="COG0508">
    <property type="taxonomic scope" value="Bacteria"/>
</dbReference>
<sequence>MEDNAQNWPAPGARLRASPLARRLASEFGLDLGAINGSGPDGRIIERDLDRARDPGCTWLARGGDTEPEEGSGRPGARSTLGDTHASPPELPGQTAEQETVESAERAQPDAMTEESPDAIVLRKRLTIERLSLLQEILSESHGTVPLWAFLASALLRSGHGPLAVAKGFSAPVRLDASSADPVTGLADLIGDPGETACLIVDLSGEAIAGGALPLPDAVDIQIALGAPYPGAAGREVEISVMARAKGREAPDVARLLTSLAAALESPGVLLSNLPEV</sequence>
<dbReference type="AlphaFoldDB" id="X7EK47"/>